<proteinExistence type="predicted"/>
<accession>A0A845DA93</accession>
<reference evidence="1 2" key="1">
    <citation type="submission" date="2019-09" db="EMBL/GenBank/DDBJ databases">
        <title>Characterisation of the sponge microbiome using genome-centric metagenomics.</title>
        <authorList>
            <person name="Engelberts J.P."/>
            <person name="Robbins S.J."/>
            <person name="De Goeij J.M."/>
            <person name="Aranda M."/>
            <person name="Bell S.C."/>
            <person name="Webster N.S."/>
        </authorList>
    </citation>
    <scope>NUCLEOTIDE SEQUENCE [LARGE SCALE GENOMIC DNA]</scope>
    <source>
        <strain evidence="1">SB0662_bin_43</strain>
    </source>
</reference>
<dbReference type="EMBL" id="VXOY01000017">
    <property type="protein sequence ID" value="MYE38277.1"/>
    <property type="molecule type" value="Genomic_DNA"/>
</dbReference>
<evidence type="ECO:0000313" key="1">
    <source>
        <dbReference type="EMBL" id="MYE38277.1"/>
    </source>
</evidence>
<dbReference type="Proteomes" id="UP000449092">
    <property type="component" value="Unassembled WGS sequence"/>
</dbReference>
<dbReference type="AlphaFoldDB" id="A0A845DA93"/>
<comment type="caution">
    <text evidence="1">The sequence shown here is derived from an EMBL/GenBank/DDBJ whole genome shotgun (WGS) entry which is preliminary data.</text>
</comment>
<gene>
    <name evidence="1" type="ORF">F4X82_02035</name>
</gene>
<name>A0A845DA93_9BACT</name>
<protein>
    <submittedName>
        <fullName evidence="1">Uncharacterized protein</fullName>
    </submittedName>
</protein>
<sequence length="80" mass="9200">MEQRKVDPGSLSGHPEVLFDLIMLPEEDDKEAVRQEFAAAFLVLMTNIEEYETVEDAMNALEKILTDYPFTRIKSLHLLC</sequence>
<organism evidence="1 2">
    <name type="scientific">Candidatus Spechtbacteria bacterium SB0662_bin_43</name>
    <dbReference type="NCBI Taxonomy" id="2604897"/>
    <lineage>
        <taxon>Bacteria</taxon>
        <taxon>Candidatus Spechtiibacteriota</taxon>
    </lineage>
</organism>
<evidence type="ECO:0000313" key="2">
    <source>
        <dbReference type="Proteomes" id="UP000449092"/>
    </source>
</evidence>